<dbReference type="Pfam" id="PF25597">
    <property type="entry name" value="SH3_retrovirus"/>
    <property type="match status" value="1"/>
</dbReference>
<dbReference type="PROSITE" id="PS50994">
    <property type="entry name" value="INTEGRASE"/>
    <property type="match status" value="1"/>
</dbReference>
<feature type="domain" description="Integrase catalytic" evidence="3">
    <location>
        <begin position="948"/>
        <end position="1119"/>
    </location>
</feature>
<accession>A0ABQ5BCK5</accession>
<dbReference type="Pfam" id="PF13976">
    <property type="entry name" value="gag_pre-integrs"/>
    <property type="match status" value="1"/>
</dbReference>
<keyword evidence="1" id="KW-0175">Coiled coil</keyword>
<evidence type="ECO:0000313" key="4">
    <source>
        <dbReference type="EMBL" id="GJT11959.1"/>
    </source>
</evidence>
<dbReference type="InterPro" id="IPR036397">
    <property type="entry name" value="RNaseH_sf"/>
</dbReference>
<proteinExistence type="predicted"/>
<reference evidence="4" key="2">
    <citation type="submission" date="2022-01" db="EMBL/GenBank/DDBJ databases">
        <authorList>
            <person name="Yamashiro T."/>
            <person name="Shiraishi A."/>
            <person name="Satake H."/>
            <person name="Nakayama K."/>
        </authorList>
    </citation>
    <scope>NUCLEOTIDE SEQUENCE</scope>
</reference>
<evidence type="ECO:0000256" key="1">
    <source>
        <dbReference type="SAM" id="Coils"/>
    </source>
</evidence>
<feature type="coiled-coil region" evidence="1">
    <location>
        <begin position="332"/>
        <end position="363"/>
    </location>
</feature>
<dbReference type="Pfam" id="PF00665">
    <property type="entry name" value="rve"/>
    <property type="match status" value="1"/>
</dbReference>
<reference evidence="4" key="1">
    <citation type="journal article" date="2022" name="Int. J. Mol. Sci.">
        <title>Draft Genome of Tanacetum Coccineum: Genomic Comparison of Closely Related Tanacetum-Family Plants.</title>
        <authorList>
            <person name="Yamashiro T."/>
            <person name="Shiraishi A."/>
            <person name="Nakayama K."/>
            <person name="Satake H."/>
        </authorList>
    </citation>
    <scope>NUCLEOTIDE SEQUENCE</scope>
</reference>
<dbReference type="PANTHER" id="PTHR42648:SF18">
    <property type="entry name" value="RETROTRANSPOSON, UNCLASSIFIED-LIKE PROTEIN"/>
    <property type="match status" value="1"/>
</dbReference>
<feature type="region of interest" description="Disordered" evidence="2">
    <location>
        <begin position="8"/>
        <end position="28"/>
    </location>
</feature>
<evidence type="ECO:0000313" key="5">
    <source>
        <dbReference type="Proteomes" id="UP001151760"/>
    </source>
</evidence>
<sequence length="1263" mass="145484">MLLCKQEEAGVQLNAEQADWKDDTDDESEEQELEAHYMYMAQIHERNPAATESSNDIYLAEQGDTNITIDSSDICYDRAPDDQDETDNLDQERDLTCFFQLQKLKYEIDDSQINRNKFLESSNKELVKNERTSFAKPEFLKKAQRVNPRLYDIGCYNDNLALMLAPDSDETIRLEKERRSKLSDLIRPFDYDQLNNLYDWFVPQREKSAEQHYFPKTSKMSHTSSNKEFSKESFRKQTTLLEKRMDESIPWDQKCKSSKELFKIKKSVDTIFDGVERCKQTIAKRTYFGNIDPFIQNTIEGNFGPQISKLNADLEQFHLCLKEEMVADLRYFNSLEHEVDTLKSQLETQKTQFLNEIDRLSREYYYADHMNAILGVYTDLDEFTNLQCDYVETWEKCEHLEKELSKSRTMSKSFEALQKHAINLELDLQQCKEKIKNDKSFKENQSNVFLKEHEQYFEIQDLKAQLQHKVIAISELKKLIEKMKGKSVETKFEKSSVIRQPNAFKSQRQSILGKPAIFSDSLAKKDFSKSKPVTTQNVSNDFSKPVTAQILPQNMLPIVKNTNVIAPGMYKVHTKPNQTRTPQLHQDIRKPNKHVSFSTGVIPTTSVSRPQLKSNQLEDRVMPNNSQGKKQNVEDHRRHFKFSNNKTSVTACNDSLNAKTSNVNFVCVTCGKCVLNDNHDLCVLHYINGVNSRTRKPMAVPISTREPKQNVNQSVATDSTVKKSRNITRKLYEQVSKTCSWWYPKYTPPGYNWKPKSQKGNVNPNISMPLGNASRTANILEHKTPRCSTVSNTPLSSNSFAARTVKFRNDQIAPILGYRDLVQRTIAIKRVYYVERLNHNLFSVAFRKSTCYIRDLKGNDLLTGSRGTDLYSITLQDSTSPNPICLMAKATSSQAWLWHRRLSYLNFDTINLLLKNNIVNGLPKLKFVKDHLCSSCELGKAKRKSFHTKTTPSSKRRLQLLHMDLCGPMRVESINGKKYVLVIVDDYSRYTWTHFLRSKDETPGVLIDFLTLVQRGLHAQVTTVRTDKGTEFLNKTLHAYFAKEGIRHETSTARTPEQNDFVERRNCTLVEAARIMLSAAKVPLFFWAEAIATTCFTQNRSLVIPRHEKTPYHIINARKPSVKFFHIFGSLCYIVRDGENLDKMKEKGDACIFVGYSTQSKAYRVFNKRTRIIVETIHVNFDDVNYSMELLMLCQSLPLYTCADNPDKLQQHNKTTIPTTTDVVDTTSIEHSFKTSTTPTQVNSVTALRNIIQAEKKTNTGNA</sequence>
<name>A0ABQ5BCK5_9ASTR</name>
<evidence type="ECO:0000256" key="2">
    <source>
        <dbReference type="SAM" id="MobiDB-lite"/>
    </source>
</evidence>
<dbReference type="Gene3D" id="3.30.420.10">
    <property type="entry name" value="Ribonuclease H-like superfamily/Ribonuclease H"/>
    <property type="match status" value="1"/>
</dbReference>
<dbReference type="Proteomes" id="UP001151760">
    <property type="component" value="Unassembled WGS sequence"/>
</dbReference>
<evidence type="ECO:0000259" key="3">
    <source>
        <dbReference type="PROSITE" id="PS50994"/>
    </source>
</evidence>
<comment type="caution">
    <text evidence="4">The sequence shown here is derived from an EMBL/GenBank/DDBJ whole genome shotgun (WGS) entry which is preliminary data.</text>
</comment>
<dbReference type="InterPro" id="IPR025724">
    <property type="entry name" value="GAG-pre-integrase_dom"/>
</dbReference>
<dbReference type="InterPro" id="IPR057670">
    <property type="entry name" value="SH3_retrovirus"/>
</dbReference>
<dbReference type="SUPFAM" id="SSF53098">
    <property type="entry name" value="Ribonuclease H-like"/>
    <property type="match status" value="1"/>
</dbReference>
<dbReference type="InterPro" id="IPR012337">
    <property type="entry name" value="RNaseH-like_sf"/>
</dbReference>
<dbReference type="InterPro" id="IPR001584">
    <property type="entry name" value="Integrase_cat-core"/>
</dbReference>
<dbReference type="PANTHER" id="PTHR42648">
    <property type="entry name" value="TRANSPOSASE, PUTATIVE-RELATED"/>
    <property type="match status" value="1"/>
</dbReference>
<dbReference type="InterPro" id="IPR039537">
    <property type="entry name" value="Retrotran_Ty1/copia-like"/>
</dbReference>
<organism evidence="4 5">
    <name type="scientific">Tanacetum coccineum</name>
    <dbReference type="NCBI Taxonomy" id="301880"/>
    <lineage>
        <taxon>Eukaryota</taxon>
        <taxon>Viridiplantae</taxon>
        <taxon>Streptophyta</taxon>
        <taxon>Embryophyta</taxon>
        <taxon>Tracheophyta</taxon>
        <taxon>Spermatophyta</taxon>
        <taxon>Magnoliopsida</taxon>
        <taxon>eudicotyledons</taxon>
        <taxon>Gunneridae</taxon>
        <taxon>Pentapetalae</taxon>
        <taxon>asterids</taxon>
        <taxon>campanulids</taxon>
        <taxon>Asterales</taxon>
        <taxon>Asteraceae</taxon>
        <taxon>Asteroideae</taxon>
        <taxon>Anthemideae</taxon>
        <taxon>Anthemidinae</taxon>
        <taxon>Tanacetum</taxon>
    </lineage>
</organism>
<gene>
    <name evidence="4" type="ORF">Tco_0859001</name>
</gene>
<keyword evidence="5" id="KW-1185">Reference proteome</keyword>
<dbReference type="EMBL" id="BQNB010013110">
    <property type="protein sequence ID" value="GJT11959.1"/>
    <property type="molecule type" value="Genomic_DNA"/>
</dbReference>
<protein>
    <submittedName>
        <fullName evidence="4">Retrovirus-related pol polyprotein from transposon TNT 1-94</fullName>
    </submittedName>
</protein>